<reference evidence="1 2" key="1">
    <citation type="submission" date="2024-01" db="EMBL/GenBank/DDBJ databases">
        <title>Genome assemblies of Stephania.</title>
        <authorList>
            <person name="Yang L."/>
        </authorList>
    </citation>
    <scope>NUCLEOTIDE SEQUENCE [LARGE SCALE GENOMIC DNA]</scope>
    <source>
        <strain evidence="1">QJT</strain>
        <tissue evidence="1">Leaf</tissue>
    </source>
</reference>
<sequence length="183" mass="20880">MGDDHLRPVESSELHISRLFHACLSCLSSIVPYRFISSLDRTCLSTMIWRRHDHLNHQFANTTIELGIQLLYLVDGFTSVPNRLVPLKQHTLFNCSFNIFRNSKTHFTEASSFFALCEIKDIFNSLSQRSKKIRLKGTAAGNAQSSTIQSLIKIVDDLLRSLQPVRSLMPEFLMHIVSTSSRK</sequence>
<gene>
    <name evidence="1" type="ORF">Sjap_017846</name>
</gene>
<dbReference type="EMBL" id="JBBNAE010000007">
    <property type="protein sequence ID" value="KAK9109786.1"/>
    <property type="molecule type" value="Genomic_DNA"/>
</dbReference>
<name>A0AAP0I7G0_9MAGN</name>
<organism evidence="1 2">
    <name type="scientific">Stephania japonica</name>
    <dbReference type="NCBI Taxonomy" id="461633"/>
    <lineage>
        <taxon>Eukaryota</taxon>
        <taxon>Viridiplantae</taxon>
        <taxon>Streptophyta</taxon>
        <taxon>Embryophyta</taxon>
        <taxon>Tracheophyta</taxon>
        <taxon>Spermatophyta</taxon>
        <taxon>Magnoliopsida</taxon>
        <taxon>Ranunculales</taxon>
        <taxon>Menispermaceae</taxon>
        <taxon>Menispermoideae</taxon>
        <taxon>Cissampelideae</taxon>
        <taxon>Stephania</taxon>
    </lineage>
</organism>
<keyword evidence="2" id="KW-1185">Reference proteome</keyword>
<evidence type="ECO:0000313" key="1">
    <source>
        <dbReference type="EMBL" id="KAK9109786.1"/>
    </source>
</evidence>
<accession>A0AAP0I7G0</accession>
<evidence type="ECO:0000313" key="2">
    <source>
        <dbReference type="Proteomes" id="UP001417504"/>
    </source>
</evidence>
<protein>
    <submittedName>
        <fullName evidence="1">Uncharacterized protein</fullName>
    </submittedName>
</protein>
<proteinExistence type="predicted"/>
<dbReference type="Proteomes" id="UP001417504">
    <property type="component" value="Unassembled WGS sequence"/>
</dbReference>
<dbReference type="AlphaFoldDB" id="A0AAP0I7G0"/>
<comment type="caution">
    <text evidence="1">The sequence shown here is derived from an EMBL/GenBank/DDBJ whole genome shotgun (WGS) entry which is preliminary data.</text>
</comment>